<name>A0ABD3SKJ5_9LAMI</name>
<dbReference type="AlphaFoldDB" id="A0ABD3SKJ5"/>
<protein>
    <submittedName>
        <fullName evidence="1">Uncharacterized protein</fullName>
    </submittedName>
</protein>
<comment type="caution">
    <text evidence="1">The sequence shown here is derived from an EMBL/GenBank/DDBJ whole genome shotgun (WGS) entry which is preliminary data.</text>
</comment>
<keyword evidence="2" id="KW-1185">Reference proteome</keyword>
<dbReference type="Proteomes" id="UP001634393">
    <property type="component" value="Unassembled WGS sequence"/>
</dbReference>
<proteinExistence type="predicted"/>
<organism evidence="1 2">
    <name type="scientific">Penstemon smallii</name>
    <dbReference type="NCBI Taxonomy" id="265156"/>
    <lineage>
        <taxon>Eukaryota</taxon>
        <taxon>Viridiplantae</taxon>
        <taxon>Streptophyta</taxon>
        <taxon>Embryophyta</taxon>
        <taxon>Tracheophyta</taxon>
        <taxon>Spermatophyta</taxon>
        <taxon>Magnoliopsida</taxon>
        <taxon>eudicotyledons</taxon>
        <taxon>Gunneridae</taxon>
        <taxon>Pentapetalae</taxon>
        <taxon>asterids</taxon>
        <taxon>lamiids</taxon>
        <taxon>Lamiales</taxon>
        <taxon>Plantaginaceae</taxon>
        <taxon>Cheloneae</taxon>
        <taxon>Penstemon</taxon>
    </lineage>
</organism>
<reference evidence="1 2" key="1">
    <citation type="submission" date="2024-12" db="EMBL/GenBank/DDBJ databases">
        <title>The unique morphological basis and parallel evolutionary history of personate flowers in Penstemon.</title>
        <authorList>
            <person name="Depatie T.H."/>
            <person name="Wessinger C.A."/>
        </authorList>
    </citation>
    <scope>NUCLEOTIDE SEQUENCE [LARGE SCALE GENOMIC DNA]</scope>
    <source>
        <strain evidence="1">WTNN_2</strain>
        <tissue evidence="1">Leaf</tissue>
    </source>
</reference>
<evidence type="ECO:0000313" key="2">
    <source>
        <dbReference type="Proteomes" id="UP001634393"/>
    </source>
</evidence>
<gene>
    <name evidence="1" type="ORF">ACJIZ3_021041</name>
</gene>
<evidence type="ECO:0000313" key="1">
    <source>
        <dbReference type="EMBL" id="KAL3825012.1"/>
    </source>
</evidence>
<sequence length="62" mass="7148">MDPIPIAVVNQFSCFNNVITLKYVVVQLDSNNGKCIYIYLIRALEYQPRLQQNAWATDICEP</sequence>
<dbReference type="EMBL" id="JBJXBP010000006">
    <property type="protein sequence ID" value="KAL3825012.1"/>
    <property type="molecule type" value="Genomic_DNA"/>
</dbReference>
<accession>A0ABD3SKJ5</accession>